<protein>
    <recommendedName>
        <fullName evidence="1">Reverse transcriptase zinc-binding domain-containing protein</fullName>
    </recommendedName>
</protein>
<evidence type="ECO:0000313" key="2">
    <source>
        <dbReference type="EMBL" id="SPD05496.1"/>
    </source>
</evidence>
<feature type="domain" description="Reverse transcriptase zinc-binding" evidence="1">
    <location>
        <begin position="140"/>
        <end position="207"/>
    </location>
</feature>
<accession>A0A2N9GSU5</accession>
<name>A0A2N9GSU5_FAGSY</name>
<reference evidence="2" key="1">
    <citation type="submission" date="2018-02" db="EMBL/GenBank/DDBJ databases">
        <authorList>
            <person name="Cohen D.B."/>
            <person name="Kent A.D."/>
        </authorList>
    </citation>
    <scope>NUCLEOTIDE SEQUENCE</scope>
</reference>
<organism evidence="2">
    <name type="scientific">Fagus sylvatica</name>
    <name type="common">Beechnut</name>
    <dbReference type="NCBI Taxonomy" id="28930"/>
    <lineage>
        <taxon>Eukaryota</taxon>
        <taxon>Viridiplantae</taxon>
        <taxon>Streptophyta</taxon>
        <taxon>Embryophyta</taxon>
        <taxon>Tracheophyta</taxon>
        <taxon>Spermatophyta</taxon>
        <taxon>Magnoliopsida</taxon>
        <taxon>eudicotyledons</taxon>
        <taxon>Gunneridae</taxon>
        <taxon>Pentapetalae</taxon>
        <taxon>rosids</taxon>
        <taxon>fabids</taxon>
        <taxon>Fagales</taxon>
        <taxon>Fagaceae</taxon>
        <taxon>Fagus</taxon>
    </lineage>
</organism>
<evidence type="ECO:0000259" key="1">
    <source>
        <dbReference type="Pfam" id="PF13966"/>
    </source>
</evidence>
<dbReference type="EMBL" id="OIVN01002668">
    <property type="protein sequence ID" value="SPD05496.1"/>
    <property type="molecule type" value="Genomic_DNA"/>
</dbReference>
<dbReference type="Pfam" id="PF13966">
    <property type="entry name" value="zf-RVT"/>
    <property type="match status" value="1"/>
</dbReference>
<dbReference type="InterPro" id="IPR026960">
    <property type="entry name" value="RVT-Znf"/>
</dbReference>
<dbReference type="PANTHER" id="PTHR36617:SF15">
    <property type="entry name" value="REVERSE TRANSCRIPTASE ZINC-BINDING DOMAIN-CONTAINING PROTEIN"/>
    <property type="match status" value="1"/>
</dbReference>
<dbReference type="PANTHER" id="PTHR36617">
    <property type="entry name" value="PROTEIN, PUTATIVE-RELATED"/>
    <property type="match status" value="1"/>
</dbReference>
<sequence length="275" mass="32017">MERKLAGWQHIYGKEEDALWRQVICSRYGSSHGGWTTREVAGPHGFSLWKLIRKEWGTFAWHVHFEVGDGSKTKFWTDFWCGTCSLKEAYPGLFRIARNKEAFDWELESIASFLELLYSSSAKGHGVDVMCWNGSSKEGFQVKSYYRALLVRAGRCVPWKSIWKTKAPPRVAFFIWAAALGCILTTNNLRRRHVIVLDWCCMWCRSARIRKLWDMIPLCVFCCLWWERNSRSFEGEETNLLEIKGTFLRTLIEWSNASDVMSFSSVLDFLDFCIA</sequence>
<gene>
    <name evidence="2" type="ORF">FSB_LOCUS33378</name>
</gene>
<dbReference type="AlphaFoldDB" id="A0A2N9GSU5"/>
<proteinExistence type="predicted"/>